<dbReference type="InterPro" id="IPR036621">
    <property type="entry name" value="Anticodon-bd_dom_sf"/>
</dbReference>
<dbReference type="Pfam" id="PF03129">
    <property type="entry name" value="HGTP_anticodon"/>
    <property type="match status" value="1"/>
</dbReference>
<proteinExistence type="inferred from homology"/>
<dbReference type="CDD" id="cd00771">
    <property type="entry name" value="ThrRS_core"/>
    <property type="match status" value="1"/>
</dbReference>
<dbReference type="SUPFAM" id="SSF55681">
    <property type="entry name" value="Class II aaRS and biotin synthetases"/>
    <property type="match status" value="1"/>
</dbReference>
<dbReference type="GO" id="GO:0005524">
    <property type="term" value="F:ATP binding"/>
    <property type="evidence" value="ECO:0007669"/>
    <property type="project" value="UniProtKB-KW"/>
</dbReference>
<dbReference type="InterPro" id="IPR002314">
    <property type="entry name" value="aa-tRNA-synt_IIb"/>
</dbReference>
<keyword evidence="6" id="KW-0067">ATP-binding</keyword>
<dbReference type="GO" id="GO:0005759">
    <property type="term" value="C:mitochondrial matrix"/>
    <property type="evidence" value="ECO:0007669"/>
    <property type="project" value="UniProtKB-SubCell"/>
</dbReference>
<dbReference type="GO" id="GO:0070159">
    <property type="term" value="P:mitochondrial threonyl-tRNA aminoacylation"/>
    <property type="evidence" value="ECO:0007669"/>
    <property type="project" value="TreeGrafter"/>
</dbReference>
<evidence type="ECO:0000256" key="1">
    <source>
        <dbReference type="ARBA" id="ARBA00004305"/>
    </source>
</evidence>
<keyword evidence="7" id="KW-0648">Protein biosynthesis</keyword>
<gene>
    <name evidence="14" type="ORF">OGAPHI_007421</name>
</gene>
<reference evidence="14" key="2">
    <citation type="submission" date="2021-01" db="EMBL/GenBank/DDBJ databases">
        <authorList>
            <person name="Schikora-Tamarit M.A."/>
        </authorList>
    </citation>
    <scope>NUCLEOTIDE SEQUENCE</scope>
    <source>
        <strain evidence="14">CBS6075</strain>
    </source>
</reference>
<dbReference type="PANTHER" id="PTHR11451">
    <property type="entry name" value="THREONINE-TRNA LIGASE"/>
    <property type="match status" value="1"/>
</dbReference>
<dbReference type="InterPro" id="IPR002320">
    <property type="entry name" value="Thr-tRNA-ligase_IIa"/>
</dbReference>
<dbReference type="EMBL" id="JAEUBE010000511">
    <property type="protein sequence ID" value="KAH3660216.1"/>
    <property type="molecule type" value="Genomic_DNA"/>
</dbReference>
<sequence length="429" mass="48980">MFKRFYSAAKSTSVANLELATRQQLYMVDASSPGSVFFLPHGTRVFNKLVQFMKVQQQKHGFTEVISPLMYKKELWETSGHWENYKEDMFRVESNSGNNSLDSVYGLKPMNCPGHCVIFDRFARSHHDLPLRLSDWSSLHRNEPSGALTGLTRVRRFHQDDGHIFCTRAQVGVEIGRSLQLIKLCYSVFGFKKYRMTLSTRPDSHIGSVEDWDSAESELKKALDNHAGEQNWALRDKDGAFYGPKIDILVTDRAGKEHQAATVQLDFQLPQRFGLQYQAEAGPETPIMVHRAVFGSVERFMALLMDEYQGNWPFWLSPRQAVIIPVNESHLSYCQQIHRELAQSTETDLDAPSALHEASFYVDIDARAETVGLRTKDAIQKGYNYIMLVGDREVAAGTVAVRSRESRKVQPMNIEEVRSAFQQLELEYK</sequence>
<keyword evidence="5" id="KW-0547">Nucleotide-binding</keyword>
<dbReference type="EC" id="6.1.1.3" evidence="3"/>
<dbReference type="AlphaFoldDB" id="A0A9P8T043"/>
<evidence type="ECO:0000256" key="5">
    <source>
        <dbReference type="ARBA" id="ARBA00022741"/>
    </source>
</evidence>
<dbReference type="Gene3D" id="3.40.50.800">
    <property type="entry name" value="Anticodon-binding domain"/>
    <property type="match status" value="1"/>
</dbReference>
<evidence type="ECO:0000256" key="12">
    <source>
        <dbReference type="ARBA" id="ARBA00049515"/>
    </source>
</evidence>
<evidence type="ECO:0000259" key="13">
    <source>
        <dbReference type="PROSITE" id="PS50862"/>
    </source>
</evidence>
<evidence type="ECO:0000256" key="9">
    <source>
        <dbReference type="ARBA" id="ARBA00023128"/>
    </source>
</evidence>
<dbReference type="OrthoDB" id="5423599at2759"/>
<organism evidence="14 15">
    <name type="scientific">Ogataea philodendri</name>
    <dbReference type="NCBI Taxonomy" id="1378263"/>
    <lineage>
        <taxon>Eukaryota</taxon>
        <taxon>Fungi</taxon>
        <taxon>Dikarya</taxon>
        <taxon>Ascomycota</taxon>
        <taxon>Saccharomycotina</taxon>
        <taxon>Pichiomycetes</taxon>
        <taxon>Pichiales</taxon>
        <taxon>Pichiaceae</taxon>
        <taxon>Ogataea</taxon>
    </lineage>
</organism>
<keyword evidence="9" id="KW-0496">Mitochondrion</keyword>
<evidence type="ECO:0000256" key="10">
    <source>
        <dbReference type="ARBA" id="ARBA00023146"/>
    </source>
</evidence>
<evidence type="ECO:0000256" key="11">
    <source>
        <dbReference type="ARBA" id="ARBA00031900"/>
    </source>
</evidence>
<dbReference type="CDD" id="cd00860">
    <property type="entry name" value="ThrRS_anticodon"/>
    <property type="match status" value="1"/>
</dbReference>
<dbReference type="SUPFAM" id="SSF52954">
    <property type="entry name" value="Class II aaRS ABD-related"/>
    <property type="match status" value="1"/>
</dbReference>
<comment type="catalytic activity">
    <reaction evidence="12">
        <text>tRNA(Thr) + L-threonine + ATP = L-threonyl-tRNA(Thr) + AMP + diphosphate + H(+)</text>
        <dbReference type="Rhea" id="RHEA:24624"/>
        <dbReference type="Rhea" id="RHEA-COMP:9670"/>
        <dbReference type="Rhea" id="RHEA-COMP:9704"/>
        <dbReference type="ChEBI" id="CHEBI:15378"/>
        <dbReference type="ChEBI" id="CHEBI:30616"/>
        <dbReference type="ChEBI" id="CHEBI:33019"/>
        <dbReference type="ChEBI" id="CHEBI:57926"/>
        <dbReference type="ChEBI" id="CHEBI:78442"/>
        <dbReference type="ChEBI" id="CHEBI:78534"/>
        <dbReference type="ChEBI" id="CHEBI:456215"/>
        <dbReference type="EC" id="6.1.1.3"/>
    </reaction>
</comment>
<dbReference type="PANTHER" id="PTHR11451:SF50">
    <property type="entry name" value="THREONINE--TRNA LIGASE, MITOCHONDRIAL"/>
    <property type="match status" value="1"/>
</dbReference>
<dbReference type="GeneID" id="70239385"/>
<reference evidence="14" key="1">
    <citation type="journal article" date="2021" name="Open Biol.">
        <title>Shared evolutionary footprints suggest mitochondrial oxidative damage underlies multiple complex I losses in fungi.</title>
        <authorList>
            <person name="Schikora-Tamarit M.A."/>
            <person name="Marcet-Houben M."/>
            <person name="Nosek J."/>
            <person name="Gabaldon T."/>
        </authorList>
    </citation>
    <scope>NUCLEOTIDE SEQUENCE</scope>
    <source>
        <strain evidence="14">CBS6075</strain>
    </source>
</reference>
<dbReference type="PROSITE" id="PS50862">
    <property type="entry name" value="AA_TRNA_LIGASE_II"/>
    <property type="match status" value="1"/>
</dbReference>
<comment type="caution">
    <text evidence="14">The sequence shown here is derived from an EMBL/GenBank/DDBJ whole genome shotgun (WGS) entry which is preliminary data.</text>
</comment>
<evidence type="ECO:0000313" key="14">
    <source>
        <dbReference type="EMBL" id="KAH3660216.1"/>
    </source>
</evidence>
<dbReference type="Gene3D" id="3.30.930.10">
    <property type="entry name" value="Bira Bifunctional Protein, Domain 2"/>
    <property type="match status" value="1"/>
</dbReference>
<dbReference type="Proteomes" id="UP000769157">
    <property type="component" value="Unassembled WGS sequence"/>
</dbReference>
<evidence type="ECO:0000256" key="8">
    <source>
        <dbReference type="ARBA" id="ARBA00022946"/>
    </source>
</evidence>
<dbReference type="GO" id="GO:0004829">
    <property type="term" value="F:threonine-tRNA ligase activity"/>
    <property type="evidence" value="ECO:0007669"/>
    <property type="project" value="UniProtKB-EC"/>
</dbReference>
<evidence type="ECO:0000256" key="7">
    <source>
        <dbReference type="ARBA" id="ARBA00022917"/>
    </source>
</evidence>
<dbReference type="InterPro" id="IPR047246">
    <property type="entry name" value="ThrRS_anticodon"/>
</dbReference>
<dbReference type="NCBIfam" id="TIGR00418">
    <property type="entry name" value="thrS"/>
    <property type="match status" value="1"/>
</dbReference>
<evidence type="ECO:0000256" key="2">
    <source>
        <dbReference type="ARBA" id="ARBA00008226"/>
    </source>
</evidence>
<feature type="domain" description="Aminoacyl-transfer RNA synthetases class-II family profile" evidence="13">
    <location>
        <begin position="34"/>
        <end position="325"/>
    </location>
</feature>
<dbReference type="InterPro" id="IPR004154">
    <property type="entry name" value="Anticodon-bd"/>
</dbReference>
<evidence type="ECO:0000313" key="15">
    <source>
        <dbReference type="Proteomes" id="UP000769157"/>
    </source>
</evidence>
<keyword evidence="4" id="KW-0436">Ligase</keyword>
<accession>A0A9P8T043</accession>
<evidence type="ECO:0000256" key="3">
    <source>
        <dbReference type="ARBA" id="ARBA00013163"/>
    </source>
</evidence>
<protein>
    <recommendedName>
        <fullName evidence="3">threonine--tRNA ligase</fullName>
        <ecNumber evidence="3">6.1.1.3</ecNumber>
    </recommendedName>
    <alternativeName>
        <fullName evidence="11">Threonyl-tRNA synthetase</fullName>
    </alternativeName>
</protein>
<keyword evidence="15" id="KW-1185">Reference proteome</keyword>
<evidence type="ECO:0000256" key="4">
    <source>
        <dbReference type="ARBA" id="ARBA00022598"/>
    </source>
</evidence>
<keyword evidence="8" id="KW-0809">Transit peptide</keyword>
<dbReference type="Pfam" id="PF00587">
    <property type="entry name" value="tRNA-synt_2b"/>
    <property type="match status" value="1"/>
</dbReference>
<dbReference type="FunFam" id="3.30.930.10:FF:000039">
    <property type="entry name" value="Threonyl-tRNA synthetase, mitochondrial"/>
    <property type="match status" value="1"/>
</dbReference>
<dbReference type="PRINTS" id="PR01047">
    <property type="entry name" value="TRNASYNTHTHR"/>
</dbReference>
<keyword evidence="10" id="KW-0030">Aminoacyl-tRNA synthetase</keyword>
<evidence type="ECO:0000256" key="6">
    <source>
        <dbReference type="ARBA" id="ARBA00022840"/>
    </source>
</evidence>
<dbReference type="InterPro" id="IPR045864">
    <property type="entry name" value="aa-tRNA-synth_II/BPL/LPL"/>
</dbReference>
<dbReference type="InterPro" id="IPR006195">
    <property type="entry name" value="aa-tRNA-synth_II"/>
</dbReference>
<dbReference type="InterPro" id="IPR033728">
    <property type="entry name" value="ThrRS_core"/>
</dbReference>
<name>A0A9P8T043_9ASCO</name>
<comment type="subcellular location">
    <subcellularLocation>
        <location evidence="1">Mitochondrion matrix</location>
    </subcellularLocation>
</comment>
<dbReference type="RefSeq" id="XP_046057927.1">
    <property type="nucleotide sequence ID" value="XM_046208816.1"/>
</dbReference>
<comment type="similarity">
    <text evidence="2">Belongs to the class-II aminoacyl-tRNA synthetase family.</text>
</comment>